<feature type="region of interest" description="Disordered" evidence="1">
    <location>
        <begin position="1"/>
        <end position="56"/>
    </location>
</feature>
<feature type="compositionally biased region" description="Basic residues" evidence="1">
    <location>
        <begin position="37"/>
        <end position="49"/>
    </location>
</feature>
<evidence type="ECO:0000313" key="3">
    <source>
        <dbReference type="Proteomes" id="UP001603857"/>
    </source>
</evidence>
<accession>A0ABD1M843</accession>
<evidence type="ECO:0000313" key="2">
    <source>
        <dbReference type="EMBL" id="KAL2331958.1"/>
    </source>
</evidence>
<proteinExistence type="predicted"/>
<name>A0ABD1M843_9FABA</name>
<dbReference type="AlphaFoldDB" id="A0ABD1M843"/>
<feature type="compositionally biased region" description="Basic and acidic residues" evidence="1">
    <location>
        <begin position="1"/>
        <end position="10"/>
    </location>
</feature>
<dbReference type="EMBL" id="JBGMDY010000006">
    <property type="protein sequence ID" value="KAL2331958.1"/>
    <property type="molecule type" value="Genomic_DNA"/>
</dbReference>
<comment type="caution">
    <text evidence="2">The sequence shown here is derived from an EMBL/GenBank/DDBJ whole genome shotgun (WGS) entry which is preliminary data.</text>
</comment>
<sequence length="56" mass="6946">MGVKRYEKKQQCRKWSSGKRRRRSIKLIRGSMSGVKKEKRKKKKKKKREREREKRG</sequence>
<feature type="compositionally biased region" description="Basic residues" evidence="1">
    <location>
        <begin position="16"/>
        <end position="26"/>
    </location>
</feature>
<evidence type="ECO:0000256" key="1">
    <source>
        <dbReference type="SAM" id="MobiDB-lite"/>
    </source>
</evidence>
<organism evidence="2 3">
    <name type="scientific">Flemingia macrophylla</name>
    <dbReference type="NCBI Taxonomy" id="520843"/>
    <lineage>
        <taxon>Eukaryota</taxon>
        <taxon>Viridiplantae</taxon>
        <taxon>Streptophyta</taxon>
        <taxon>Embryophyta</taxon>
        <taxon>Tracheophyta</taxon>
        <taxon>Spermatophyta</taxon>
        <taxon>Magnoliopsida</taxon>
        <taxon>eudicotyledons</taxon>
        <taxon>Gunneridae</taxon>
        <taxon>Pentapetalae</taxon>
        <taxon>rosids</taxon>
        <taxon>fabids</taxon>
        <taxon>Fabales</taxon>
        <taxon>Fabaceae</taxon>
        <taxon>Papilionoideae</taxon>
        <taxon>50 kb inversion clade</taxon>
        <taxon>NPAAA clade</taxon>
        <taxon>indigoferoid/millettioid clade</taxon>
        <taxon>Phaseoleae</taxon>
        <taxon>Flemingia</taxon>
    </lineage>
</organism>
<gene>
    <name evidence="2" type="ORF">Fmac_019539</name>
</gene>
<keyword evidence="3" id="KW-1185">Reference proteome</keyword>
<reference evidence="2 3" key="1">
    <citation type="submission" date="2024-08" db="EMBL/GenBank/DDBJ databases">
        <title>Insights into the chromosomal genome structure of Flemingia macrophylla.</title>
        <authorList>
            <person name="Ding Y."/>
            <person name="Zhao Y."/>
            <person name="Bi W."/>
            <person name="Wu M."/>
            <person name="Zhao G."/>
            <person name="Gong Y."/>
            <person name="Li W."/>
            <person name="Zhang P."/>
        </authorList>
    </citation>
    <scope>NUCLEOTIDE SEQUENCE [LARGE SCALE GENOMIC DNA]</scope>
    <source>
        <strain evidence="2">DYQJB</strain>
        <tissue evidence="2">Leaf</tissue>
    </source>
</reference>
<dbReference type="Proteomes" id="UP001603857">
    <property type="component" value="Unassembled WGS sequence"/>
</dbReference>
<protein>
    <submittedName>
        <fullName evidence="2">Uncharacterized protein</fullName>
    </submittedName>
</protein>